<evidence type="ECO:0000256" key="3">
    <source>
        <dbReference type="ARBA" id="ARBA00022478"/>
    </source>
</evidence>
<comment type="caution">
    <text evidence="9">The sequence shown here is derived from an EMBL/GenBank/DDBJ whole genome shotgun (WGS) entry which is preliminary data.</text>
</comment>
<name>A0A0F8W3X5_9ZZZZ</name>
<dbReference type="InterPro" id="IPR036603">
    <property type="entry name" value="RBP11-like"/>
</dbReference>
<dbReference type="InterPro" id="IPR011262">
    <property type="entry name" value="DNA-dir_RNA_pol_insert"/>
</dbReference>
<evidence type="ECO:0000313" key="9">
    <source>
        <dbReference type="EMBL" id="KKK51407.1"/>
    </source>
</evidence>
<dbReference type="SUPFAM" id="SSF56553">
    <property type="entry name" value="Insert subdomain of RNA polymerase alpha subunit"/>
    <property type="match status" value="1"/>
</dbReference>
<dbReference type="Gene3D" id="1.10.150.20">
    <property type="entry name" value="5' to 3' exonuclease, C-terminal subdomain"/>
    <property type="match status" value="1"/>
</dbReference>
<feature type="domain" description="DNA-directed RNA polymerase RpoA/D/Rpb3-type" evidence="8">
    <location>
        <begin position="1"/>
        <end position="149"/>
    </location>
</feature>
<keyword evidence="5" id="KW-0548">Nucleotidyltransferase</keyword>
<dbReference type="GO" id="GO:0006351">
    <property type="term" value="P:DNA-templated transcription"/>
    <property type="evidence" value="ECO:0007669"/>
    <property type="project" value="InterPro"/>
</dbReference>
<evidence type="ECO:0000256" key="7">
    <source>
        <dbReference type="ARBA" id="ARBA00048552"/>
    </source>
</evidence>
<dbReference type="SUPFAM" id="SSF47789">
    <property type="entry name" value="C-terminal domain of RNA polymerase alpha subunit"/>
    <property type="match status" value="1"/>
</dbReference>
<dbReference type="GO" id="GO:0046983">
    <property type="term" value="F:protein dimerization activity"/>
    <property type="evidence" value="ECO:0007669"/>
    <property type="project" value="InterPro"/>
</dbReference>
<dbReference type="InterPro" id="IPR011260">
    <property type="entry name" value="RNAP_asu_C"/>
</dbReference>
<evidence type="ECO:0000256" key="4">
    <source>
        <dbReference type="ARBA" id="ARBA00022679"/>
    </source>
</evidence>
<dbReference type="NCBIfam" id="TIGR02027">
    <property type="entry name" value="rpoA"/>
    <property type="match status" value="1"/>
</dbReference>
<dbReference type="InterPro" id="IPR011263">
    <property type="entry name" value="DNA-dir_RNA_pol_RpoA/D/Rpb3"/>
</dbReference>
<dbReference type="Gene3D" id="2.170.120.12">
    <property type="entry name" value="DNA-directed RNA polymerase, insert domain"/>
    <property type="match status" value="1"/>
</dbReference>
<dbReference type="SUPFAM" id="SSF55257">
    <property type="entry name" value="RBP11-like subunits of RNA polymerase"/>
    <property type="match status" value="1"/>
</dbReference>
<keyword evidence="6" id="KW-0804">Transcription</keyword>
<dbReference type="SMART" id="SM00662">
    <property type="entry name" value="RPOLD"/>
    <property type="match status" value="1"/>
</dbReference>
<dbReference type="GO" id="GO:0003899">
    <property type="term" value="F:DNA-directed RNA polymerase activity"/>
    <property type="evidence" value="ECO:0007669"/>
    <property type="project" value="UniProtKB-EC"/>
</dbReference>
<feature type="non-terminal residue" evidence="9">
    <location>
        <position position="1"/>
    </location>
</feature>
<evidence type="ECO:0000259" key="8">
    <source>
        <dbReference type="SMART" id="SM00662"/>
    </source>
</evidence>
<dbReference type="InterPro" id="IPR036643">
    <property type="entry name" value="RNApol_insert_sf"/>
</dbReference>
<evidence type="ECO:0000256" key="5">
    <source>
        <dbReference type="ARBA" id="ARBA00022695"/>
    </source>
</evidence>
<keyword evidence="3" id="KW-0240">DNA-directed RNA polymerase</keyword>
<gene>
    <name evidence="9" type="ORF">LCGC14_3115270</name>
</gene>
<dbReference type="CDD" id="cd06928">
    <property type="entry name" value="RNAP_alpha_NTD"/>
    <property type="match status" value="1"/>
</dbReference>
<evidence type="ECO:0000256" key="2">
    <source>
        <dbReference type="ARBA" id="ARBA00012418"/>
    </source>
</evidence>
<dbReference type="EC" id="2.7.7.6" evidence="2"/>
<sequence>TLNIKNLNFKIEGSSEKTAIVKATGPKEITGADLQVDASLAVMNPDQHILTLDKGVEFEAEIYVEKGVGYRVSENQEVSEKSVDVIALDSVFSPVTKANFMVEKARVGRSTDYDRLVLEVWTNGSVTPVAAISYAASILKEHLDFFVFEREEEETEIVDQEDMASVDVLAMNPNLLKSVDELELSVRAHNCLKNAEIKNISDLVQRTEYDMLRTKNFGRKSLKEIKEILGTMGLSFGMRVDPAALEELEEAADNEA</sequence>
<evidence type="ECO:0000256" key="1">
    <source>
        <dbReference type="ARBA" id="ARBA00007123"/>
    </source>
</evidence>
<dbReference type="GO" id="GO:0000428">
    <property type="term" value="C:DNA-directed RNA polymerase complex"/>
    <property type="evidence" value="ECO:0007669"/>
    <property type="project" value="UniProtKB-KW"/>
</dbReference>
<dbReference type="GO" id="GO:0003677">
    <property type="term" value="F:DNA binding"/>
    <property type="evidence" value="ECO:0007669"/>
    <property type="project" value="InterPro"/>
</dbReference>
<dbReference type="EMBL" id="LAZR01067522">
    <property type="protein sequence ID" value="KKK51407.1"/>
    <property type="molecule type" value="Genomic_DNA"/>
</dbReference>
<dbReference type="FunFam" id="1.10.150.20:FF:000001">
    <property type="entry name" value="DNA-directed RNA polymerase subunit alpha"/>
    <property type="match status" value="1"/>
</dbReference>
<comment type="similarity">
    <text evidence="1">Belongs to the RNA polymerase alpha chain family.</text>
</comment>
<protein>
    <recommendedName>
        <fullName evidence="2">DNA-directed RNA polymerase</fullName>
        <ecNumber evidence="2">2.7.7.6</ecNumber>
    </recommendedName>
</protein>
<dbReference type="AlphaFoldDB" id="A0A0F8W3X5"/>
<evidence type="ECO:0000256" key="6">
    <source>
        <dbReference type="ARBA" id="ARBA00023163"/>
    </source>
</evidence>
<comment type="catalytic activity">
    <reaction evidence="7">
        <text>RNA(n) + a ribonucleoside 5'-triphosphate = RNA(n+1) + diphosphate</text>
        <dbReference type="Rhea" id="RHEA:21248"/>
        <dbReference type="Rhea" id="RHEA-COMP:14527"/>
        <dbReference type="Rhea" id="RHEA-COMP:17342"/>
        <dbReference type="ChEBI" id="CHEBI:33019"/>
        <dbReference type="ChEBI" id="CHEBI:61557"/>
        <dbReference type="ChEBI" id="CHEBI:140395"/>
        <dbReference type="EC" id="2.7.7.6"/>
    </reaction>
</comment>
<dbReference type="Pfam" id="PF01000">
    <property type="entry name" value="RNA_pol_A_bac"/>
    <property type="match status" value="1"/>
</dbReference>
<dbReference type="InterPro" id="IPR011773">
    <property type="entry name" value="DNA-dir_RpoA"/>
</dbReference>
<organism evidence="9">
    <name type="scientific">marine sediment metagenome</name>
    <dbReference type="NCBI Taxonomy" id="412755"/>
    <lineage>
        <taxon>unclassified sequences</taxon>
        <taxon>metagenomes</taxon>
        <taxon>ecological metagenomes</taxon>
    </lineage>
</organism>
<dbReference type="Pfam" id="PF03118">
    <property type="entry name" value="RNA_pol_A_CTD"/>
    <property type="match status" value="1"/>
</dbReference>
<dbReference type="Gene3D" id="3.30.1360.10">
    <property type="entry name" value="RNA polymerase, RBP11-like subunit"/>
    <property type="match status" value="1"/>
</dbReference>
<keyword evidence="4" id="KW-0808">Transferase</keyword>
<proteinExistence type="inferred from homology"/>
<accession>A0A0F8W3X5</accession>
<dbReference type="GO" id="GO:0005737">
    <property type="term" value="C:cytoplasm"/>
    <property type="evidence" value="ECO:0007669"/>
    <property type="project" value="UniProtKB-ARBA"/>
</dbReference>
<reference evidence="9" key="1">
    <citation type="journal article" date="2015" name="Nature">
        <title>Complex archaea that bridge the gap between prokaryotes and eukaryotes.</title>
        <authorList>
            <person name="Spang A."/>
            <person name="Saw J.H."/>
            <person name="Jorgensen S.L."/>
            <person name="Zaremba-Niedzwiedzka K."/>
            <person name="Martijn J."/>
            <person name="Lind A.E."/>
            <person name="van Eijk R."/>
            <person name="Schleper C."/>
            <person name="Guy L."/>
            <person name="Ettema T.J."/>
        </authorList>
    </citation>
    <scope>NUCLEOTIDE SEQUENCE</scope>
</reference>